<keyword evidence="2" id="KW-0472">Membrane</keyword>
<feature type="transmembrane region" description="Helical" evidence="2">
    <location>
        <begin position="182"/>
        <end position="201"/>
    </location>
</feature>
<feature type="transmembrane region" description="Helical" evidence="2">
    <location>
        <begin position="237"/>
        <end position="258"/>
    </location>
</feature>
<sequence length="366" mass="41214">MSKSLRLPEKWFRRGLWLVAVAFAFFLIGLGGLVVGNLPQPNTTLTVESFVPPADARRVQAEIDKAQALAHQAGRERDKAQLKYDAERARYQSARDTFENWVATRRATERPEQDTELIARTKALDDIKQSENQARQELEQHEQTNLEASQAVSAAEAEMSGLRDAAYPQWQSAMRASELRVFLYRLVITLPLLVVAGWLFARQRKSTWWPFVWGFIFFALFAFFVELVPYLPDYGGYVRYIVGIVVTVLLGRYAIVALNRYLERQKLQEALPEVQRREELSYDVALERLSKSVCPGCERPVDLKNTEIDFCPHCGIGLFDHCGSCSTRKSAFSRFCHACGTPARKILPVEEGVAAVDGPAAPPAGS</sequence>
<reference evidence="3 4" key="1">
    <citation type="journal article" date="2013" name="Int. J. Syst. Evol. Microbiol.">
        <title>Comamonas guangdongensis sp. nov., isolated from subterranean forest sediment, and emended description of the genus Comamonas.</title>
        <authorList>
            <person name="Zhang J."/>
            <person name="Wang Y."/>
            <person name="Zhou S."/>
            <person name="Wu C."/>
            <person name="He J."/>
            <person name="Li F."/>
        </authorList>
    </citation>
    <scope>NUCLEOTIDE SEQUENCE [LARGE SCALE GENOMIC DNA]</scope>
    <source>
        <strain evidence="3 4">CCTCC AB2011133</strain>
    </source>
</reference>
<keyword evidence="1" id="KW-0175">Coiled coil</keyword>
<comment type="caution">
    <text evidence="3">The sequence shown here is derived from an EMBL/GenBank/DDBJ whole genome shotgun (WGS) entry which is preliminary data.</text>
</comment>
<feature type="transmembrane region" description="Helical" evidence="2">
    <location>
        <begin position="208"/>
        <end position="231"/>
    </location>
</feature>
<proteinExistence type="predicted"/>
<feature type="coiled-coil region" evidence="1">
    <location>
        <begin position="56"/>
        <end position="158"/>
    </location>
</feature>
<organism evidence="3 4">
    <name type="scientific">Comamonas guangdongensis</name>
    <dbReference type="NCBI Taxonomy" id="510515"/>
    <lineage>
        <taxon>Bacteria</taxon>
        <taxon>Pseudomonadati</taxon>
        <taxon>Pseudomonadota</taxon>
        <taxon>Betaproteobacteria</taxon>
        <taxon>Burkholderiales</taxon>
        <taxon>Comamonadaceae</taxon>
        <taxon>Comamonas</taxon>
    </lineage>
</organism>
<keyword evidence="2" id="KW-0812">Transmembrane</keyword>
<evidence type="ECO:0000256" key="1">
    <source>
        <dbReference type="SAM" id="Coils"/>
    </source>
</evidence>
<dbReference type="Proteomes" id="UP001561046">
    <property type="component" value="Unassembled WGS sequence"/>
</dbReference>
<dbReference type="EMBL" id="JBFYGN010000004">
    <property type="protein sequence ID" value="MEX8192162.1"/>
    <property type="molecule type" value="Genomic_DNA"/>
</dbReference>
<evidence type="ECO:0000313" key="3">
    <source>
        <dbReference type="EMBL" id="MEX8192162.1"/>
    </source>
</evidence>
<keyword evidence="4" id="KW-1185">Reference proteome</keyword>
<evidence type="ECO:0000313" key="4">
    <source>
        <dbReference type="Proteomes" id="UP001561046"/>
    </source>
</evidence>
<evidence type="ECO:0000256" key="2">
    <source>
        <dbReference type="SAM" id="Phobius"/>
    </source>
</evidence>
<keyword evidence="2" id="KW-1133">Transmembrane helix</keyword>
<dbReference type="RefSeq" id="WP_369337380.1">
    <property type="nucleotide sequence ID" value="NZ_JBFYGN010000004.1"/>
</dbReference>
<feature type="transmembrane region" description="Helical" evidence="2">
    <location>
        <begin position="16"/>
        <end position="35"/>
    </location>
</feature>
<gene>
    <name evidence="3" type="ORF">AB6724_04820</name>
</gene>
<protein>
    <submittedName>
        <fullName evidence="3">Serine endopeptidase</fullName>
    </submittedName>
</protein>
<name>A0ABV3ZRK1_9BURK</name>
<accession>A0ABV3ZRK1</accession>